<accession>A0ABY9IVT9</accession>
<evidence type="ECO:0000313" key="3">
    <source>
        <dbReference type="Proteomes" id="UP001235744"/>
    </source>
</evidence>
<dbReference type="GO" id="GO:0016787">
    <property type="term" value="F:hydrolase activity"/>
    <property type="evidence" value="ECO:0007669"/>
    <property type="project" value="UniProtKB-KW"/>
</dbReference>
<dbReference type="Proteomes" id="UP001235744">
    <property type="component" value="Chromosome"/>
</dbReference>
<feature type="domain" description="AB hydrolase-1" evidence="1">
    <location>
        <begin position="25"/>
        <end position="254"/>
    </location>
</feature>
<keyword evidence="3" id="KW-1185">Reference proteome</keyword>
<dbReference type="Gene3D" id="3.40.50.1820">
    <property type="entry name" value="alpha/beta hydrolase"/>
    <property type="match status" value="1"/>
</dbReference>
<dbReference type="InterPro" id="IPR050266">
    <property type="entry name" value="AB_hydrolase_sf"/>
</dbReference>
<dbReference type="PANTHER" id="PTHR43798:SF33">
    <property type="entry name" value="HYDROLASE, PUTATIVE (AFU_ORTHOLOGUE AFUA_2G14860)-RELATED"/>
    <property type="match status" value="1"/>
</dbReference>
<keyword evidence="2" id="KW-0378">Hydrolase</keyword>
<organism evidence="2 3">
    <name type="scientific">Streptomyces poriferorum</name>
    <dbReference type="NCBI Taxonomy" id="2798799"/>
    <lineage>
        <taxon>Bacteria</taxon>
        <taxon>Bacillati</taxon>
        <taxon>Actinomycetota</taxon>
        <taxon>Actinomycetes</taxon>
        <taxon>Kitasatosporales</taxon>
        <taxon>Streptomycetaceae</taxon>
        <taxon>Streptomyces</taxon>
    </lineage>
</organism>
<dbReference type="PRINTS" id="PR00111">
    <property type="entry name" value="ABHYDROLASE"/>
</dbReference>
<dbReference type="InterPro" id="IPR000073">
    <property type="entry name" value="AB_hydrolase_1"/>
</dbReference>
<dbReference type="PANTHER" id="PTHR43798">
    <property type="entry name" value="MONOACYLGLYCEROL LIPASE"/>
    <property type="match status" value="1"/>
</dbReference>
<protein>
    <submittedName>
        <fullName evidence="2">Alpha/beta hydrolase</fullName>
    </submittedName>
</protein>
<dbReference type="RefSeq" id="WP_306069768.1">
    <property type="nucleotide sequence ID" value="NZ_CP120988.1"/>
</dbReference>
<dbReference type="Pfam" id="PF12697">
    <property type="entry name" value="Abhydrolase_6"/>
    <property type="match status" value="1"/>
</dbReference>
<evidence type="ECO:0000313" key="2">
    <source>
        <dbReference type="EMBL" id="WLQ59587.1"/>
    </source>
</evidence>
<dbReference type="InterPro" id="IPR029058">
    <property type="entry name" value="AB_hydrolase_fold"/>
</dbReference>
<sequence length="268" mass="26998">MTAAATVAVAGVHTREAGDPDAPLLLCLHGIGSSSAAFTPQLDGLADQVRIVAWDAPGYADSADPAHAPGLDGYADTAAALIRAHGGPAHVLGVSWGGVIALRLATRHPDLVASLIVADSSRGSGTHPEKAEAMRGRAHQLAGQGPEAFAAARGPRLVSAGAPPELVARVVATMAASIRGPGYGYAAASMAEADLTDDLPAITAPALVLCGEQDTVTGTDESQAIAGGLTTSVYVTLSGAGHLSNQERPEAFNAWVRAHLHVVARVPA</sequence>
<dbReference type="EMBL" id="CP120988">
    <property type="protein sequence ID" value="WLQ59587.1"/>
    <property type="molecule type" value="Genomic_DNA"/>
</dbReference>
<dbReference type="SUPFAM" id="SSF53474">
    <property type="entry name" value="alpha/beta-Hydrolases"/>
    <property type="match status" value="1"/>
</dbReference>
<reference evidence="2 3" key="1">
    <citation type="submission" date="2023-03" db="EMBL/GenBank/DDBJ databases">
        <title>Isolation and description of six Streptomyces strains from soil environments, able to metabolize different microbial glucans.</title>
        <authorList>
            <person name="Widen T."/>
            <person name="Larsbrink J."/>
        </authorList>
    </citation>
    <scope>NUCLEOTIDE SEQUENCE [LARGE SCALE GENOMIC DNA]</scope>
    <source>
        <strain evidence="2 3">Alt2</strain>
    </source>
</reference>
<proteinExistence type="predicted"/>
<evidence type="ECO:0000259" key="1">
    <source>
        <dbReference type="Pfam" id="PF12697"/>
    </source>
</evidence>
<gene>
    <name evidence="2" type="ORF">P8A19_31020</name>
</gene>
<name>A0ABY9IVT9_9ACTN</name>